<gene>
    <name evidence="2" type="ORF">O2N63_15685</name>
</gene>
<dbReference type="NCBIfam" id="TIGR01444">
    <property type="entry name" value="fkbM_fam"/>
    <property type="match status" value="1"/>
</dbReference>
<dbReference type="RefSeq" id="WP_271055239.1">
    <property type="nucleotide sequence ID" value="NZ_JAQIIO010000011.1"/>
</dbReference>
<dbReference type="EMBL" id="JAQIIO010000011">
    <property type="protein sequence ID" value="MDA5095531.1"/>
    <property type="molecule type" value="Genomic_DNA"/>
</dbReference>
<protein>
    <submittedName>
        <fullName evidence="2">FkbM family methyltransferase</fullName>
    </submittedName>
</protein>
<name>A0ABT4W4U6_9RHOB</name>
<reference evidence="2 3" key="1">
    <citation type="submission" date="2023-01" db="EMBL/GenBank/DDBJ databases">
        <authorList>
            <person name="Yoon J.-W."/>
        </authorList>
    </citation>
    <scope>NUCLEOTIDE SEQUENCE [LARGE SCALE GENOMIC DNA]</scope>
    <source>
        <strain evidence="2 3">KMU-50</strain>
    </source>
</reference>
<organism evidence="2 3">
    <name type="scientific">Aliiroseovarius salicola</name>
    <dbReference type="NCBI Taxonomy" id="3009082"/>
    <lineage>
        <taxon>Bacteria</taxon>
        <taxon>Pseudomonadati</taxon>
        <taxon>Pseudomonadota</taxon>
        <taxon>Alphaproteobacteria</taxon>
        <taxon>Rhodobacterales</taxon>
        <taxon>Paracoccaceae</taxon>
        <taxon>Aliiroseovarius</taxon>
    </lineage>
</organism>
<dbReference type="InterPro" id="IPR029063">
    <property type="entry name" value="SAM-dependent_MTases_sf"/>
</dbReference>
<dbReference type="Proteomes" id="UP001528040">
    <property type="component" value="Unassembled WGS sequence"/>
</dbReference>
<dbReference type="CDD" id="cd02440">
    <property type="entry name" value="AdoMet_MTases"/>
    <property type="match status" value="1"/>
</dbReference>
<dbReference type="SUPFAM" id="SSF53335">
    <property type="entry name" value="S-adenosyl-L-methionine-dependent methyltransferases"/>
    <property type="match status" value="1"/>
</dbReference>
<accession>A0ABT4W4U6</accession>
<dbReference type="GO" id="GO:0008168">
    <property type="term" value="F:methyltransferase activity"/>
    <property type="evidence" value="ECO:0007669"/>
    <property type="project" value="UniProtKB-KW"/>
</dbReference>
<evidence type="ECO:0000313" key="2">
    <source>
        <dbReference type="EMBL" id="MDA5095531.1"/>
    </source>
</evidence>
<comment type="caution">
    <text evidence="2">The sequence shown here is derived from an EMBL/GenBank/DDBJ whole genome shotgun (WGS) entry which is preliminary data.</text>
</comment>
<dbReference type="Pfam" id="PF05050">
    <property type="entry name" value="Methyltransf_21"/>
    <property type="match status" value="1"/>
</dbReference>
<evidence type="ECO:0000313" key="3">
    <source>
        <dbReference type="Proteomes" id="UP001528040"/>
    </source>
</evidence>
<dbReference type="Gene3D" id="3.40.50.150">
    <property type="entry name" value="Vaccinia Virus protein VP39"/>
    <property type="match status" value="1"/>
</dbReference>
<keyword evidence="3" id="KW-1185">Reference proteome</keyword>
<sequence>MAKFDIKGLNLEIPDRFLTPVLREELRTGSYEWGEARALGAVLRKGDHLLDLGSAIGFIASLAAQTLDDRNITCIEANPELIPVLERNLAQNGAPRAGLIHGAVVGGNHRSEQVTLELRPAFYSSRLSSETSDGKGRLVEVPALHLSDLLVAFEPDVVTMDLEGVEAGLAVLPWPGKVRAVVMELHTKYYDLSTVDEIFAGMARNGFAYQPRGSRGDVVVFQRIGTE</sequence>
<evidence type="ECO:0000259" key="1">
    <source>
        <dbReference type="Pfam" id="PF05050"/>
    </source>
</evidence>
<keyword evidence="2" id="KW-0808">Transferase</keyword>
<feature type="domain" description="Methyltransferase FkbM" evidence="1">
    <location>
        <begin position="52"/>
        <end position="207"/>
    </location>
</feature>
<dbReference type="InterPro" id="IPR006342">
    <property type="entry name" value="FkbM_mtfrase"/>
</dbReference>
<dbReference type="GO" id="GO:0032259">
    <property type="term" value="P:methylation"/>
    <property type="evidence" value="ECO:0007669"/>
    <property type="project" value="UniProtKB-KW"/>
</dbReference>
<keyword evidence="2" id="KW-0489">Methyltransferase</keyword>
<proteinExistence type="predicted"/>